<feature type="compositionally biased region" description="Basic residues" evidence="2">
    <location>
        <begin position="1"/>
        <end position="12"/>
    </location>
</feature>
<evidence type="ECO:0000259" key="3">
    <source>
        <dbReference type="Pfam" id="PF03816"/>
    </source>
</evidence>
<feature type="region of interest" description="Disordered" evidence="2">
    <location>
        <begin position="1"/>
        <end position="24"/>
    </location>
</feature>
<accession>A0AAE3ZVI7</accession>
<reference evidence="4 5" key="1">
    <citation type="submission" date="2023-07" db="EMBL/GenBank/DDBJ databases">
        <title>Sequencing the genomes of 1000 actinobacteria strains.</title>
        <authorList>
            <person name="Klenk H.-P."/>
        </authorList>
    </citation>
    <scope>NUCLEOTIDE SEQUENCE [LARGE SCALE GENOMIC DNA]</scope>
    <source>
        <strain evidence="4 5">DSM 44711</strain>
    </source>
</reference>
<sequence length="397" mass="42644">MRRRSRRQRGWGRRSGWGRQSGWGRRRTPWGKVLAGAAATALVLGGGAVVGGRMLLTAATGTVTRQDLLGDARKERERVDVDGAKNILLVGLDTRPGEDEGEPARSDSIIVLHIPATHDHAYLVSLPRDTLVEIPEYDNGEVPFAGGPNKINAAFAFGSQGLTGADALSGGFELLAMTVRDTTGITPDAGAIIDFDGFTEVVEALGEVCMYVDGQVTSIHVGTNDRTGEPAPPFLVNPDGTIRGRVPGVTPNVYEKGNRCFTPDEALDFVRQRDLLETNDFDYGRQRHQQQFMKAVLNGVLEGDATELPSLLAAVGRTMTVDDGGIPLEDWIFAMRGIRSGALTTLKVNDGDFNTETIDGVGSAEILDETSTEMFEAMAEDDVKAFLAANPDVVNSD</sequence>
<organism evidence="4 5">
    <name type="scientific">Catenuloplanes niger</name>
    <dbReference type="NCBI Taxonomy" id="587534"/>
    <lineage>
        <taxon>Bacteria</taxon>
        <taxon>Bacillati</taxon>
        <taxon>Actinomycetota</taxon>
        <taxon>Actinomycetes</taxon>
        <taxon>Micromonosporales</taxon>
        <taxon>Micromonosporaceae</taxon>
        <taxon>Catenuloplanes</taxon>
    </lineage>
</organism>
<dbReference type="Proteomes" id="UP001183629">
    <property type="component" value="Unassembled WGS sequence"/>
</dbReference>
<evidence type="ECO:0000313" key="4">
    <source>
        <dbReference type="EMBL" id="MDR7325505.1"/>
    </source>
</evidence>
<dbReference type="EMBL" id="JAVDYC010000001">
    <property type="protein sequence ID" value="MDR7325505.1"/>
    <property type="molecule type" value="Genomic_DNA"/>
</dbReference>
<keyword evidence="5" id="KW-1185">Reference proteome</keyword>
<comment type="similarity">
    <text evidence="1">Belongs to the LytR/CpsA/Psr (LCP) family.</text>
</comment>
<dbReference type="PANTHER" id="PTHR33392:SF6">
    <property type="entry name" value="POLYISOPRENYL-TEICHOIC ACID--PEPTIDOGLYCAN TEICHOIC ACID TRANSFERASE TAGU"/>
    <property type="match status" value="1"/>
</dbReference>
<dbReference type="RefSeq" id="WP_310420289.1">
    <property type="nucleotide sequence ID" value="NZ_JAVDYC010000001.1"/>
</dbReference>
<proteinExistence type="inferred from homology"/>
<evidence type="ECO:0000256" key="2">
    <source>
        <dbReference type="SAM" id="MobiDB-lite"/>
    </source>
</evidence>
<comment type="caution">
    <text evidence="4">The sequence shown here is derived from an EMBL/GenBank/DDBJ whole genome shotgun (WGS) entry which is preliminary data.</text>
</comment>
<dbReference type="Gene3D" id="3.40.630.190">
    <property type="entry name" value="LCP protein"/>
    <property type="match status" value="1"/>
</dbReference>
<feature type="domain" description="Cell envelope-related transcriptional attenuator" evidence="3">
    <location>
        <begin position="105"/>
        <end position="299"/>
    </location>
</feature>
<dbReference type="AlphaFoldDB" id="A0AAE3ZVI7"/>
<dbReference type="PANTHER" id="PTHR33392">
    <property type="entry name" value="POLYISOPRENYL-TEICHOIC ACID--PEPTIDOGLYCAN TEICHOIC ACID TRANSFERASE TAGU"/>
    <property type="match status" value="1"/>
</dbReference>
<dbReference type="InterPro" id="IPR004474">
    <property type="entry name" value="LytR_CpsA_psr"/>
</dbReference>
<evidence type="ECO:0000313" key="5">
    <source>
        <dbReference type="Proteomes" id="UP001183629"/>
    </source>
</evidence>
<evidence type="ECO:0000256" key="1">
    <source>
        <dbReference type="ARBA" id="ARBA00006068"/>
    </source>
</evidence>
<gene>
    <name evidence="4" type="ORF">J2S44_005755</name>
</gene>
<dbReference type="Pfam" id="PF03816">
    <property type="entry name" value="LytR_cpsA_psr"/>
    <property type="match status" value="1"/>
</dbReference>
<protein>
    <submittedName>
        <fullName evidence="4">LCP family protein required for cell wall assembly</fullName>
    </submittedName>
</protein>
<dbReference type="InterPro" id="IPR050922">
    <property type="entry name" value="LytR/CpsA/Psr_CW_biosynth"/>
</dbReference>
<name>A0AAE3ZVI7_9ACTN</name>